<name>A0A182MUH3_9DIPT</name>
<proteinExistence type="predicted"/>
<reference evidence="2" key="2">
    <citation type="submission" date="2020-05" db="UniProtKB">
        <authorList>
            <consortium name="EnsemblMetazoa"/>
        </authorList>
    </citation>
    <scope>IDENTIFICATION</scope>
    <source>
        <strain evidence="2">A-37</strain>
    </source>
</reference>
<dbReference type="EMBL" id="AXCM01000549">
    <property type="status" value="NOT_ANNOTATED_CDS"/>
    <property type="molecule type" value="Genomic_DNA"/>
</dbReference>
<sequence length="308" mass="31694">MTTPLCRSVEDGARLEPEDIGSDRPVDCHVSFGRHFTIVSTSTCANGGQWGSTLAGRKTGFPPALKVRVCNILFTHPIEVQLQFGSLKMRTLYTIYFLLAASFFAGIVIAGVLQISKDQLERSQVSEVAVRSKRQLLPILGGYKSFPNFGFNPQPNAFSGSAASASAIANAQGFDGDYGGLNGISGSNAASNALSQNIGGFGFSGANANANAFNQQYGPDGFGSSAANAQAQSFQSDGPFGSFGASAANAASQGFSAGPGGLTGSAGFSGSQTYNLPGRRKISLAYSNGFSLANGQPSATNGFSISQS</sequence>
<dbReference type="AlphaFoldDB" id="A0A182MUH3"/>
<feature type="transmembrane region" description="Helical" evidence="1">
    <location>
        <begin position="93"/>
        <end position="113"/>
    </location>
</feature>
<keyword evidence="1" id="KW-0812">Transmembrane</keyword>
<evidence type="ECO:0000313" key="2">
    <source>
        <dbReference type="EnsemblMetazoa" id="ACUA026522-PA"/>
    </source>
</evidence>
<reference evidence="3" key="1">
    <citation type="submission" date="2013-09" db="EMBL/GenBank/DDBJ databases">
        <title>The Genome Sequence of Anopheles culicifacies species A.</title>
        <authorList>
            <consortium name="The Broad Institute Genomics Platform"/>
            <person name="Neafsey D.E."/>
            <person name="Besansky N."/>
            <person name="Howell P."/>
            <person name="Walton C."/>
            <person name="Young S.K."/>
            <person name="Zeng Q."/>
            <person name="Gargeya S."/>
            <person name="Fitzgerald M."/>
            <person name="Haas B."/>
            <person name="Abouelleil A."/>
            <person name="Allen A.W."/>
            <person name="Alvarado L."/>
            <person name="Arachchi H.M."/>
            <person name="Berlin A.M."/>
            <person name="Chapman S.B."/>
            <person name="Gainer-Dewar J."/>
            <person name="Goldberg J."/>
            <person name="Griggs A."/>
            <person name="Gujja S."/>
            <person name="Hansen M."/>
            <person name="Howarth C."/>
            <person name="Imamovic A."/>
            <person name="Ireland A."/>
            <person name="Larimer J."/>
            <person name="McCowan C."/>
            <person name="Murphy C."/>
            <person name="Pearson M."/>
            <person name="Poon T.W."/>
            <person name="Priest M."/>
            <person name="Roberts A."/>
            <person name="Saif S."/>
            <person name="Shea T."/>
            <person name="Sisk P."/>
            <person name="Sykes S."/>
            <person name="Wortman J."/>
            <person name="Nusbaum C."/>
            <person name="Birren B."/>
        </authorList>
    </citation>
    <scope>NUCLEOTIDE SEQUENCE [LARGE SCALE GENOMIC DNA]</scope>
    <source>
        <strain evidence="3">A-37</strain>
    </source>
</reference>
<dbReference type="VEuPathDB" id="VectorBase:ACUA026522"/>
<dbReference type="Proteomes" id="UP000075883">
    <property type="component" value="Unassembled WGS sequence"/>
</dbReference>
<keyword evidence="1" id="KW-0472">Membrane</keyword>
<keyword evidence="1" id="KW-1133">Transmembrane helix</keyword>
<organism evidence="2 3">
    <name type="scientific">Anopheles culicifacies</name>
    <dbReference type="NCBI Taxonomy" id="139723"/>
    <lineage>
        <taxon>Eukaryota</taxon>
        <taxon>Metazoa</taxon>
        <taxon>Ecdysozoa</taxon>
        <taxon>Arthropoda</taxon>
        <taxon>Hexapoda</taxon>
        <taxon>Insecta</taxon>
        <taxon>Pterygota</taxon>
        <taxon>Neoptera</taxon>
        <taxon>Endopterygota</taxon>
        <taxon>Diptera</taxon>
        <taxon>Nematocera</taxon>
        <taxon>Culicoidea</taxon>
        <taxon>Culicidae</taxon>
        <taxon>Anophelinae</taxon>
        <taxon>Anopheles</taxon>
        <taxon>culicifacies species complex</taxon>
    </lineage>
</organism>
<dbReference type="STRING" id="139723.A0A182MUH3"/>
<evidence type="ECO:0000256" key="1">
    <source>
        <dbReference type="SAM" id="Phobius"/>
    </source>
</evidence>
<evidence type="ECO:0000313" key="3">
    <source>
        <dbReference type="Proteomes" id="UP000075883"/>
    </source>
</evidence>
<accession>A0A182MUH3</accession>
<protein>
    <submittedName>
        <fullName evidence="2">Uncharacterized protein</fullName>
    </submittedName>
</protein>
<keyword evidence="3" id="KW-1185">Reference proteome</keyword>
<dbReference type="EnsemblMetazoa" id="ACUA026522-RA">
    <property type="protein sequence ID" value="ACUA026522-PA"/>
    <property type="gene ID" value="ACUA026522"/>
</dbReference>